<dbReference type="EMBL" id="CP074694">
    <property type="protein sequence ID" value="QVL32372.1"/>
    <property type="molecule type" value="Genomic_DNA"/>
</dbReference>
<feature type="transmembrane region" description="Helical" evidence="1">
    <location>
        <begin position="410"/>
        <end position="426"/>
    </location>
</feature>
<dbReference type="PRINTS" id="PR00702">
    <property type="entry name" value="ACRIFLAVINRP"/>
</dbReference>
<feature type="transmembrane region" description="Helical" evidence="1">
    <location>
        <begin position="1096"/>
        <end position="1115"/>
    </location>
</feature>
<feature type="transmembrane region" description="Helical" evidence="1">
    <location>
        <begin position="509"/>
        <end position="530"/>
    </location>
</feature>
<dbReference type="SUPFAM" id="SSF82866">
    <property type="entry name" value="Multidrug efflux transporter AcrB transmembrane domain"/>
    <property type="match status" value="2"/>
</dbReference>
<dbReference type="PANTHER" id="PTHR32063:SF12">
    <property type="entry name" value="CATION EFFLUX SYSTEM PROTEIN"/>
    <property type="match status" value="1"/>
</dbReference>
<dbReference type="AlphaFoldDB" id="A0A8E6B6P9"/>
<dbReference type="KEGG" id="tsph:KIH39_00180"/>
<dbReference type="InterPro" id="IPR001036">
    <property type="entry name" value="Acrflvin-R"/>
</dbReference>
<reference evidence="2" key="1">
    <citation type="submission" date="2021-05" db="EMBL/GenBank/DDBJ databases">
        <title>Complete genome sequence of the cellulolytic planctomycete Telmatocola sphagniphila SP2T and characterization of the first cellulase from planctomycetes.</title>
        <authorList>
            <person name="Rakitin A.L."/>
            <person name="Beletsky A.V."/>
            <person name="Naumoff D.G."/>
            <person name="Kulichevskaya I.S."/>
            <person name="Mardanov A.V."/>
            <person name="Ravin N.V."/>
            <person name="Dedysh S.N."/>
        </authorList>
    </citation>
    <scope>NUCLEOTIDE SEQUENCE</scope>
    <source>
        <strain evidence="2">SP2T</strain>
    </source>
</reference>
<dbReference type="SUPFAM" id="SSF82693">
    <property type="entry name" value="Multidrug efflux transporter AcrB pore domain, PN1, PN2, PC1 and PC2 subdomains"/>
    <property type="match status" value="1"/>
</dbReference>
<dbReference type="Proteomes" id="UP000676194">
    <property type="component" value="Chromosome"/>
</dbReference>
<keyword evidence="1" id="KW-1133">Transmembrane helix</keyword>
<sequence length="1167" mass="129516">MIRKLIAWSLENPIIVILLAFAFAGIGVYSYLNVNVEAYPDPAPAIVEVYAQFPGASAEEVERQVTIPLEVTFAGMPGLKFIHSKSLFGLSDLKMNWNYGSQWTYEAARQEVINRIATISQPLPPGVQPTISPESPTGEIYRYVLTSPKNSAGNPIYTLNDLKAMEDWTMEREFRAVPRVVDLTSYGGTIRRYEVQADPDRLRRYGITLSQLQNAIQNSNATVGGDYVNQGQVALTVRSVGLFGGGMDPVNKVLGLKDPNQAAAILRNEEYRRICDIRSLVVASVNNQPVRVEDLVVGGRVSPGLIGLQGVVVSNQTRLGQMGYWKADRKREPGSEETLLEVGHDEPDMVQCIVLMRKGEQTLPALKDVKKKVEEINDPESGRRLPGVFIEPYYDRTDLLSVTTETVSENMIMGVLLVVVILFMFVSNIKTALIVAVNIPLALLFAFSMLFLRDKSANLLSIGAVDFGIIVDSSVIMVENIYRNLASGNYPDLPIKDRILKFVTEIDNALLFSTLIMVCAFVPLFTMSGAEGELFRPMAQTYAFSLAGALLLTLTLTPVLCMIFFKNLKPVRENFLVRFLKARYIFQLKLCLKYRWMTLFLMTSLIVYTATLIPHLGHEFMPELEEGNLWIRSTGPLNQTLERNIQIAKQARLIIASYPEVESIVTQSGRPDDGTDIEGYENTEYFVPMRPRKDWPKIIEETSTWKTILYGPMRARTKDEVIRSMNEEFSRKIPGVVWNFSQNIRDNVMEALSGFKGDNSVKIIGPDIVQLESLAEKVKNVLRDIPGMEDVGVIHEMGQSHLEFRVDPEKCQRWGVMTADVNNVVSSALGAKAMSSMVEGEKLFDISIRWPLNLRNNESSILDIPVDIVNNQVVLPQGSSFTPSASGHALPPPSVTGSLANTANPLSNSPRLRLRELVSPVGPDGAPDPNGQFERAGAAAIFREQGKRLIAIKFSVRGRDLGSVVEEAQQKTKDLIQSPYRMVWAGEFEQMEDAQRRLLWIVPFSLILIFIFLYMAFRSFLDAIVIFSNVFDVAVGGIWALYLTGTTFSVSAAVGFISLFGIAIMEGLLMISYFNALRLQGLPLQEAIVQGAGKRVRPVMITAMTAILGLLPAALSTKIGAQTAKPLAIVVVGGMILTLFVDRYLMPVLYTFYGNRAPNKYAGGLAH</sequence>
<dbReference type="Gene3D" id="3.30.70.1440">
    <property type="entry name" value="Multidrug efflux transporter AcrB pore domain"/>
    <property type="match status" value="2"/>
</dbReference>
<accession>A0A8E6B6P9</accession>
<gene>
    <name evidence="2" type="ORF">KIH39_00180</name>
</gene>
<dbReference type="SUPFAM" id="SSF82714">
    <property type="entry name" value="Multidrug efflux transporter AcrB TolC docking domain, DN and DC subdomains"/>
    <property type="match status" value="2"/>
</dbReference>
<feature type="transmembrane region" description="Helical" evidence="1">
    <location>
        <begin position="542"/>
        <end position="565"/>
    </location>
</feature>
<dbReference type="PANTHER" id="PTHR32063">
    <property type="match status" value="1"/>
</dbReference>
<proteinExistence type="predicted"/>
<dbReference type="Gene3D" id="3.30.70.1320">
    <property type="entry name" value="Multidrug efflux transporter AcrB pore domain like"/>
    <property type="match status" value="2"/>
</dbReference>
<feature type="transmembrane region" description="Helical" evidence="1">
    <location>
        <begin position="458"/>
        <end position="478"/>
    </location>
</feature>
<feature type="transmembrane region" description="Helical" evidence="1">
    <location>
        <begin position="1127"/>
        <end position="1146"/>
    </location>
</feature>
<feature type="transmembrane region" description="Helical" evidence="1">
    <location>
        <begin position="1048"/>
        <end position="1075"/>
    </location>
</feature>
<organism evidence="2 3">
    <name type="scientific">Telmatocola sphagniphila</name>
    <dbReference type="NCBI Taxonomy" id="1123043"/>
    <lineage>
        <taxon>Bacteria</taxon>
        <taxon>Pseudomonadati</taxon>
        <taxon>Planctomycetota</taxon>
        <taxon>Planctomycetia</taxon>
        <taxon>Gemmatales</taxon>
        <taxon>Gemmataceae</taxon>
    </lineage>
</organism>
<feature type="transmembrane region" description="Helical" evidence="1">
    <location>
        <begin position="1024"/>
        <end position="1042"/>
    </location>
</feature>
<dbReference type="GO" id="GO:0005886">
    <property type="term" value="C:plasma membrane"/>
    <property type="evidence" value="ECO:0007669"/>
    <property type="project" value="TreeGrafter"/>
</dbReference>
<feature type="transmembrane region" description="Helical" evidence="1">
    <location>
        <begin position="12"/>
        <end position="32"/>
    </location>
</feature>
<dbReference type="Gene3D" id="3.30.2090.10">
    <property type="entry name" value="Multidrug efflux transporter AcrB TolC docking domain, DN and DC subdomains"/>
    <property type="match status" value="2"/>
</dbReference>
<dbReference type="InterPro" id="IPR027463">
    <property type="entry name" value="AcrB_DN_DC_subdom"/>
</dbReference>
<dbReference type="RefSeq" id="WP_213497261.1">
    <property type="nucleotide sequence ID" value="NZ_CP074694.1"/>
</dbReference>
<feature type="transmembrane region" description="Helical" evidence="1">
    <location>
        <begin position="433"/>
        <end position="452"/>
    </location>
</feature>
<dbReference type="Pfam" id="PF00873">
    <property type="entry name" value="ACR_tran"/>
    <property type="match status" value="3"/>
</dbReference>
<feature type="transmembrane region" description="Helical" evidence="1">
    <location>
        <begin position="596"/>
        <end position="616"/>
    </location>
</feature>
<dbReference type="Gene3D" id="3.30.70.1430">
    <property type="entry name" value="Multidrug efflux transporter AcrB pore domain"/>
    <property type="match status" value="2"/>
</dbReference>
<keyword evidence="1" id="KW-0472">Membrane</keyword>
<evidence type="ECO:0000313" key="3">
    <source>
        <dbReference type="Proteomes" id="UP000676194"/>
    </source>
</evidence>
<evidence type="ECO:0000256" key="1">
    <source>
        <dbReference type="SAM" id="Phobius"/>
    </source>
</evidence>
<keyword evidence="1" id="KW-0812">Transmembrane</keyword>
<feature type="transmembrane region" description="Helical" evidence="1">
    <location>
        <begin position="998"/>
        <end position="1017"/>
    </location>
</feature>
<keyword evidence="3" id="KW-1185">Reference proteome</keyword>
<name>A0A8E6B6P9_9BACT</name>
<dbReference type="Gene3D" id="1.20.1640.10">
    <property type="entry name" value="Multidrug efflux transporter AcrB transmembrane domain"/>
    <property type="match status" value="4"/>
</dbReference>
<evidence type="ECO:0000313" key="2">
    <source>
        <dbReference type="EMBL" id="QVL32372.1"/>
    </source>
</evidence>
<dbReference type="GO" id="GO:0042910">
    <property type="term" value="F:xenobiotic transmembrane transporter activity"/>
    <property type="evidence" value="ECO:0007669"/>
    <property type="project" value="TreeGrafter"/>
</dbReference>
<protein>
    <submittedName>
        <fullName evidence="2">Efflux RND transporter permease subunit</fullName>
    </submittedName>
</protein>